<dbReference type="Proteomes" id="UP000309872">
    <property type="component" value="Unassembled WGS sequence"/>
</dbReference>
<evidence type="ECO:0000313" key="1">
    <source>
        <dbReference type="EMBL" id="TJY63611.1"/>
    </source>
</evidence>
<organism evidence="1 2">
    <name type="scientific">Sphingobacterium alkalisoli</name>
    <dbReference type="NCBI Taxonomy" id="1874115"/>
    <lineage>
        <taxon>Bacteria</taxon>
        <taxon>Pseudomonadati</taxon>
        <taxon>Bacteroidota</taxon>
        <taxon>Sphingobacteriia</taxon>
        <taxon>Sphingobacteriales</taxon>
        <taxon>Sphingobacteriaceae</taxon>
        <taxon>Sphingobacterium</taxon>
    </lineage>
</organism>
<dbReference type="RefSeq" id="WP_136822285.1">
    <property type="nucleotide sequence ID" value="NZ_BMJX01000006.1"/>
</dbReference>
<sequence>MKSIINVDVPSFYQSGYKVLSWIIEELTENGLTSSVQMDSTSDKEEIQEAIKDHIDNIITAIQENGDIMDYEVKLSFNDVKDGQKNEFREAFYEHYTGKNTI</sequence>
<protein>
    <submittedName>
        <fullName evidence="1">Uncharacterized protein</fullName>
    </submittedName>
</protein>
<reference evidence="1 2" key="1">
    <citation type="submission" date="2019-04" db="EMBL/GenBank/DDBJ databases">
        <title>Sphingobacterium olei sp. nov., isolated from oil-contaminated soil.</title>
        <authorList>
            <person name="Liu B."/>
        </authorList>
    </citation>
    <scope>NUCLEOTIDE SEQUENCE [LARGE SCALE GENOMIC DNA]</scope>
    <source>
        <strain evidence="1 2">Y3L14</strain>
    </source>
</reference>
<comment type="caution">
    <text evidence="1">The sequence shown here is derived from an EMBL/GenBank/DDBJ whole genome shotgun (WGS) entry which is preliminary data.</text>
</comment>
<dbReference type="EMBL" id="SUKA01000006">
    <property type="protein sequence ID" value="TJY63611.1"/>
    <property type="molecule type" value="Genomic_DNA"/>
</dbReference>
<keyword evidence="2" id="KW-1185">Reference proteome</keyword>
<gene>
    <name evidence="1" type="ORF">FAZ19_18745</name>
</gene>
<proteinExistence type="predicted"/>
<dbReference type="OrthoDB" id="710396at2"/>
<evidence type="ECO:0000313" key="2">
    <source>
        <dbReference type="Proteomes" id="UP000309872"/>
    </source>
</evidence>
<dbReference type="AlphaFoldDB" id="A0A4U0GWT9"/>
<name>A0A4U0GWT9_9SPHI</name>
<accession>A0A4U0GWT9</accession>